<feature type="domain" description="Peptidase M16 C-terminal" evidence="1">
    <location>
        <begin position="59"/>
        <end position="143"/>
    </location>
</feature>
<keyword evidence="3" id="KW-1185">Reference proteome</keyword>
<evidence type="ECO:0000313" key="2">
    <source>
        <dbReference type="EMBL" id="GGM86251.1"/>
    </source>
</evidence>
<proteinExistence type="predicted"/>
<reference evidence="3" key="1">
    <citation type="journal article" date="2019" name="Int. J. Syst. Evol. Microbiol.">
        <title>The Global Catalogue of Microorganisms (GCM) 10K type strain sequencing project: providing services to taxonomists for standard genome sequencing and annotation.</title>
        <authorList>
            <consortium name="The Broad Institute Genomics Platform"/>
            <consortium name="The Broad Institute Genome Sequencing Center for Infectious Disease"/>
            <person name="Wu L."/>
            <person name="Ma J."/>
        </authorList>
    </citation>
    <scope>NUCLEOTIDE SEQUENCE [LARGE SCALE GENOMIC DNA]</scope>
    <source>
        <strain evidence="3">JCM 1365</strain>
    </source>
</reference>
<accession>A0ABQ2HRH8</accession>
<evidence type="ECO:0000259" key="1">
    <source>
        <dbReference type="Pfam" id="PF05193"/>
    </source>
</evidence>
<dbReference type="Proteomes" id="UP000623461">
    <property type="component" value="Unassembled WGS sequence"/>
</dbReference>
<comment type="caution">
    <text evidence="2">The sequence shown here is derived from an EMBL/GenBank/DDBJ whole genome shotgun (WGS) entry which is preliminary data.</text>
</comment>
<name>A0ABQ2HRH8_9MICO</name>
<protein>
    <recommendedName>
        <fullName evidence="1">Peptidase M16 C-terminal domain-containing protein</fullName>
    </recommendedName>
</protein>
<dbReference type="SUPFAM" id="SSF63411">
    <property type="entry name" value="LuxS/MPP-like metallohydrolase"/>
    <property type="match status" value="1"/>
</dbReference>
<dbReference type="InterPro" id="IPR007863">
    <property type="entry name" value="Peptidase_M16_C"/>
</dbReference>
<dbReference type="Gene3D" id="3.30.830.10">
    <property type="entry name" value="Metalloenzyme, LuxS/M16 peptidase-like"/>
    <property type="match status" value="1"/>
</dbReference>
<dbReference type="EMBL" id="BMNZ01000002">
    <property type="protein sequence ID" value="GGM86251.1"/>
    <property type="molecule type" value="Genomic_DNA"/>
</dbReference>
<sequence length="327" mass="34939">MPSIATKRYPRALYQAMILPSGSPVPLPSAPHVDLRLPGLIAADHFPVVALSGVVDGSENDSAAASVTASILKERLEDELRGRHGISYDVGFGGASIRLGQSMPVVWADGHDDKWQVVVDTLWTALKTLADDGPTAEELDHALAVARAELEDPRAIAGWLVFQAARTLNGREPRTRQEQAELERTLDAATIQACAQQMLDTALLLAPDARVHLDDVPDITEDDPPTSDPIDGHLYRRKVLAIAPRDLAVRVSDQGISVTARGVTGRVDWSDTVGVASAPGVRGIIASDGRQLSLIAKCLRDGDEMLAQIDGYTSGLAFDADPDEILA</sequence>
<dbReference type="Pfam" id="PF05193">
    <property type="entry name" value="Peptidase_M16_C"/>
    <property type="match status" value="1"/>
</dbReference>
<evidence type="ECO:0000313" key="3">
    <source>
        <dbReference type="Proteomes" id="UP000623461"/>
    </source>
</evidence>
<dbReference type="InterPro" id="IPR011249">
    <property type="entry name" value="Metalloenz_LuxS/M16"/>
</dbReference>
<organism evidence="2 3">
    <name type="scientific">Terrabacter tumescens</name>
    <dbReference type="NCBI Taxonomy" id="60443"/>
    <lineage>
        <taxon>Bacteria</taxon>
        <taxon>Bacillati</taxon>
        <taxon>Actinomycetota</taxon>
        <taxon>Actinomycetes</taxon>
        <taxon>Micrococcales</taxon>
        <taxon>Intrasporangiaceae</taxon>
        <taxon>Terrabacter</taxon>
    </lineage>
</organism>
<gene>
    <name evidence="2" type="ORF">GCM10009721_08810</name>
</gene>